<proteinExistence type="predicted"/>
<dbReference type="AlphaFoldDB" id="A0A0L0FQ94"/>
<dbReference type="EMBL" id="KQ242389">
    <property type="protein sequence ID" value="KNC78965.1"/>
    <property type="molecule type" value="Genomic_DNA"/>
</dbReference>
<protein>
    <recommendedName>
        <fullName evidence="1">PA14 domain-containing protein</fullName>
    </recommendedName>
</protein>
<dbReference type="InterPro" id="IPR011658">
    <property type="entry name" value="PA14_dom"/>
</dbReference>
<dbReference type="SUPFAM" id="SSF56988">
    <property type="entry name" value="Anthrax protective antigen"/>
    <property type="match status" value="1"/>
</dbReference>
<evidence type="ECO:0000259" key="1">
    <source>
        <dbReference type="Pfam" id="PF07691"/>
    </source>
</evidence>
<reference evidence="2 3" key="1">
    <citation type="submission" date="2011-02" db="EMBL/GenBank/DDBJ databases">
        <title>The Genome Sequence of Sphaeroforma arctica JP610.</title>
        <authorList>
            <consortium name="The Broad Institute Genome Sequencing Platform"/>
            <person name="Russ C."/>
            <person name="Cuomo C."/>
            <person name="Young S.K."/>
            <person name="Zeng Q."/>
            <person name="Gargeya S."/>
            <person name="Alvarado L."/>
            <person name="Berlin A."/>
            <person name="Chapman S.B."/>
            <person name="Chen Z."/>
            <person name="Freedman E."/>
            <person name="Gellesch M."/>
            <person name="Goldberg J."/>
            <person name="Griggs A."/>
            <person name="Gujja S."/>
            <person name="Heilman E."/>
            <person name="Heiman D."/>
            <person name="Howarth C."/>
            <person name="Mehta T."/>
            <person name="Neiman D."/>
            <person name="Pearson M."/>
            <person name="Roberts A."/>
            <person name="Saif S."/>
            <person name="Shea T."/>
            <person name="Shenoy N."/>
            <person name="Sisk P."/>
            <person name="Stolte C."/>
            <person name="Sykes S."/>
            <person name="White J."/>
            <person name="Yandava C."/>
            <person name="Burger G."/>
            <person name="Gray M.W."/>
            <person name="Holland P.W.H."/>
            <person name="King N."/>
            <person name="Lang F.B.F."/>
            <person name="Roger A.J."/>
            <person name="Ruiz-Trillo I."/>
            <person name="Haas B."/>
            <person name="Nusbaum C."/>
            <person name="Birren B."/>
        </authorList>
    </citation>
    <scope>NUCLEOTIDE SEQUENCE [LARGE SCALE GENOMIC DNA]</scope>
    <source>
        <strain evidence="2 3">JP610</strain>
    </source>
</reference>
<dbReference type="GeneID" id="25909132"/>
<gene>
    <name evidence="2" type="ORF">SARC_08628</name>
</gene>
<evidence type="ECO:0000313" key="3">
    <source>
        <dbReference type="Proteomes" id="UP000054560"/>
    </source>
</evidence>
<evidence type="ECO:0000313" key="2">
    <source>
        <dbReference type="EMBL" id="KNC78965.1"/>
    </source>
</evidence>
<keyword evidence="3" id="KW-1185">Reference proteome</keyword>
<accession>A0A0L0FQ94</accession>
<feature type="domain" description="PA14" evidence="1">
    <location>
        <begin position="15"/>
        <end position="58"/>
    </location>
</feature>
<dbReference type="Proteomes" id="UP000054560">
    <property type="component" value="Unassembled WGS sequence"/>
</dbReference>
<dbReference type="eggNOG" id="KOG1216">
    <property type="taxonomic scope" value="Eukaryota"/>
</dbReference>
<name>A0A0L0FQ94_9EUKA</name>
<dbReference type="Pfam" id="PF07691">
    <property type="entry name" value="PA14"/>
    <property type="match status" value="1"/>
</dbReference>
<organism evidence="2 3">
    <name type="scientific">Sphaeroforma arctica JP610</name>
    <dbReference type="NCBI Taxonomy" id="667725"/>
    <lineage>
        <taxon>Eukaryota</taxon>
        <taxon>Ichthyosporea</taxon>
        <taxon>Ichthyophonida</taxon>
        <taxon>Sphaeroforma</taxon>
    </lineage>
</organism>
<dbReference type="RefSeq" id="XP_014152867.1">
    <property type="nucleotide sequence ID" value="XM_014297392.1"/>
</dbReference>
<sequence length="71" mass="8176">GAIDAEGFHYSTPEMLDKIFIRWTFRIIFPCTGYYELYTYSDDGMKAFMNNELVADDYGCKLPAQTLAQSM</sequence>
<feature type="non-terminal residue" evidence="2">
    <location>
        <position position="1"/>
    </location>
</feature>